<name>A0ABN2SEJ4_9PSEU</name>
<dbReference type="PROSITE" id="PS51903">
    <property type="entry name" value="CLP_R"/>
    <property type="match status" value="1"/>
</dbReference>
<dbReference type="SUPFAM" id="SSF81923">
    <property type="entry name" value="Double Clp-N motif"/>
    <property type="match status" value="1"/>
</dbReference>
<evidence type="ECO:0000313" key="4">
    <source>
        <dbReference type="Proteomes" id="UP001501116"/>
    </source>
</evidence>
<dbReference type="EMBL" id="BAAANN010000040">
    <property type="protein sequence ID" value="GAA1984582.1"/>
    <property type="molecule type" value="Genomic_DNA"/>
</dbReference>
<dbReference type="PANTHER" id="PTHR47016:SF5">
    <property type="entry name" value="CLP DOMAIN SUPERFAMILY PROTEIN"/>
    <property type="match status" value="1"/>
</dbReference>
<reference evidence="3 4" key="1">
    <citation type="journal article" date="2019" name="Int. J. Syst. Evol. Microbiol.">
        <title>The Global Catalogue of Microorganisms (GCM) 10K type strain sequencing project: providing services to taxonomists for standard genome sequencing and annotation.</title>
        <authorList>
            <consortium name="The Broad Institute Genomics Platform"/>
            <consortium name="The Broad Institute Genome Sequencing Center for Infectious Disease"/>
            <person name="Wu L."/>
            <person name="Ma J."/>
        </authorList>
    </citation>
    <scope>NUCLEOTIDE SEQUENCE [LARGE SCALE GENOMIC DNA]</scope>
    <source>
        <strain evidence="3 4">JCM 14545</strain>
    </source>
</reference>
<dbReference type="RefSeq" id="WP_344429408.1">
    <property type="nucleotide sequence ID" value="NZ_BAAANN010000040.1"/>
</dbReference>
<dbReference type="GO" id="GO:0008233">
    <property type="term" value="F:peptidase activity"/>
    <property type="evidence" value="ECO:0007669"/>
    <property type="project" value="UniProtKB-KW"/>
</dbReference>
<keyword evidence="4" id="KW-1185">Reference proteome</keyword>
<dbReference type="InterPro" id="IPR044217">
    <property type="entry name" value="CLPT1/2"/>
</dbReference>
<dbReference type="InterPro" id="IPR004176">
    <property type="entry name" value="Clp_R_N"/>
</dbReference>
<keyword evidence="1" id="KW-0677">Repeat</keyword>
<gene>
    <name evidence="3" type="ORF">GCM10009754_72490</name>
</gene>
<dbReference type="GO" id="GO:0006508">
    <property type="term" value="P:proteolysis"/>
    <property type="evidence" value="ECO:0007669"/>
    <property type="project" value="UniProtKB-KW"/>
</dbReference>
<proteinExistence type="predicted"/>
<dbReference type="Gene3D" id="1.10.1780.10">
    <property type="entry name" value="Clp, N-terminal domain"/>
    <property type="match status" value="1"/>
</dbReference>
<feature type="domain" description="Clp R" evidence="2">
    <location>
        <begin position="98"/>
        <end position="241"/>
    </location>
</feature>
<evidence type="ECO:0000313" key="3">
    <source>
        <dbReference type="EMBL" id="GAA1984582.1"/>
    </source>
</evidence>
<evidence type="ECO:0000256" key="1">
    <source>
        <dbReference type="PROSITE-ProRule" id="PRU01251"/>
    </source>
</evidence>
<sequence length="244" mass="25970">MSEPTQNPVRLDELITFVKQAHPESDALTQLSDAVLAGEHLGEVADHLIGHFVDQARRSGASWTEIGQSMGVTKQAAQKRFVPKGVDQASLDSYQRVYGRYTDKARRVIVGAQQAAMSMHSPVIGTEHLLLGLISEETGLAAKVIEKLGAPLAEAREKAVAAAGPRGASSVDAPSFTAPAKKSVELTLRESLRLGHNFVGTEHILLALLELGEGTGPEVLAELGVTKDAAEAEIVAEIQKILDK</sequence>
<organism evidence="3 4">
    <name type="scientific">Amycolatopsis minnesotensis</name>
    <dbReference type="NCBI Taxonomy" id="337894"/>
    <lineage>
        <taxon>Bacteria</taxon>
        <taxon>Bacillati</taxon>
        <taxon>Actinomycetota</taxon>
        <taxon>Actinomycetes</taxon>
        <taxon>Pseudonocardiales</taxon>
        <taxon>Pseudonocardiaceae</taxon>
        <taxon>Amycolatopsis</taxon>
    </lineage>
</organism>
<dbReference type="Pfam" id="PF02861">
    <property type="entry name" value="Clp_N"/>
    <property type="match status" value="1"/>
</dbReference>
<comment type="caution">
    <text evidence="3">The sequence shown here is derived from an EMBL/GenBank/DDBJ whole genome shotgun (WGS) entry which is preliminary data.</text>
</comment>
<keyword evidence="3" id="KW-0378">Hydrolase</keyword>
<evidence type="ECO:0000259" key="2">
    <source>
        <dbReference type="PROSITE" id="PS51903"/>
    </source>
</evidence>
<dbReference type="InterPro" id="IPR036628">
    <property type="entry name" value="Clp_N_dom_sf"/>
</dbReference>
<protein>
    <submittedName>
        <fullName evidence="3">Clp protease N-terminal domain-containing protein</fullName>
    </submittedName>
</protein>
<dbReference type="PANTHER" id="PTHR47016">
    <property type="entry name" value="ATP-DEPENDENT CLP PROTEASE ATP-BINDING SUBUNIT CLPT1, CHLOROPLASTIC"/>
    <property type="match status" value="1"/>
</dbReference>
<accession>A0ABN2SEJ4</accession>
<keyword evidence="3" id="KW-0645">Protease</keyword>
<dbReference type="Proteomes" id="UP001501116">
    <property type="component" value="Unassembled WGS sequence"/>
</dbReference>